<proteinExistence type="predicted"/>
<name>A0A150TN16_SORCE</name>
<gene>
    <name evidence="2" type="ORF">BE21_37490</name>
</gene>
<dbReference type="Proteomes" id="UP000075502">
    <property type="component" value="Unassembled WGS sequence"/>
</dbReference>
<accession>A0A150TN16</accession>
<dbReference type="AlphaFoldDB" id="A0A150TN16"/>
<sequence length="460" mass="47599">MKLSFGPFLGATVSLCLLSACAEHVDSTELEVAEAAAETDTEAALEAASDEQPFEVWAIDQSDTNGLTYGGTLYIYDGQALSTGRGVTPAVAEVIDLGGDTASLCFDQTGANPVRPHMVFFNAGHTHAVLSFVASGHVVIFDAATRAPVACLRASPGADGARQAHAAVPAPDDSYILVANQNGKLLERISTDYATGTFAWDTAAKLNLATCVAPSGDPCQFPGIRPDNAPICPIIDRAGAYGFITLRGGGLFVVDPAATPIQIVGEYNVGAVHGNGCGGVEAGGSMFINSGGGTAANLDQFDVYRFPLTGYAPTNPVNTPAPQVVFTDGSADRDAHGMLLTKRGRTIWALDRVQGVAEVFNVNTNAHVATVDLKGPLSSDPAPDLMDLSPSGTRIFVTLRGPTPLSGDPHASVGSTPGVGVVQVTRGGKRGKLKRITPITNIDAGGVQRADPHAIRVRLL</sequence>
<dbReference type="EMBL" id="JEME01001828">
    <property type="protein sequence ID" value="KYG05977.1"/>
    <property type="molecule type" value="Genomic_DNA"/>
</dbReference>
<dbReference type="PROSITE" id="PS51257">
    <property type="entry name" value="PROKAR_LIPOPROTEIN"/>
    <property type="match status" value="1"/>
</dbReference>
<reference evidence="2 3" key="1">
    <citation type="submission" date="2014-02" db="EMBL/GenBank/DDBJ databases">
        <title>The small core and large imbalanced accessory genome model reveals a collaborative survival strategy of Sorangium cellulosum strains in nature.</title>
        <authorList>
            <person name="Han K."/>
            <person name="Peng R."/>
            <person name="Blom J."/>
            <person name="Li Y.-Z."/>
        </authorList>
    </citation>
    <scope>NUCLEOTIDE SEQUENCE [LARGE SCALE GENOMIC DNA]</scope>
    <source>
        <strain evidence="2 3">So0007-03</strain>
    </source>
</reference>
<comment type="caution">
    <text evidence="2">The sequence shown here is derived from an EMBL/GenBank/DDBJ whole genome shotgun (WGS) entry which is preliminary data.</text>
</comment>
<evidence type="ECO:0008006" key="4">
    <source>
        <dbReference type="Google" id="ProtNLM"/>
    </source>
</evidence>
<protein>
    <recommendedName>
        <fullName evidence="4">Secreted protein</fullName>
    </recommendedName>
</protein>
<organism evidence="2 3">
    <name type="scientific">Sorangium cellulosum</name>
    <name type="common">Polyangium cellulosum</name>
    <dbReference type="NCBI Taxonomy" id="56"/>
    <lineage>
        <taxon>Bacteria</taxon>
        <taxon>Pseudomonadati</taxon>
        <taxon>Myxococcota</taxon>
        <taxon>Polyangia</taxon>
        <taxon>Polyangiales</taxon>
        <taxon>Polyangiaceae</taxon>
        <taxon>Sorangium</taxon>
    </lineage>
</organism>
<dbReference type="SUPFAM" id="SSF63825">
    <property type="entry name" value="YWTD domain"/>
    <property type="match status" value="1"/>
</dbReference>
<feature type="signal peptide" evidence="1">
    <location>
        <begin position="1"/>
        <end position="22"/>
    </location>
</feature>
<evidence type="ECO:0000313" key="2">
    <source>
        <dbReference type="EMBL" id="KYG05977.1"/>
    </source>
</evidence>
<feature type="chain" id="PRO_5007569699" description="Secreted protein" evidence="1">
    <location>
        <begin position="23"/>
        <end position="460"/>
    </location>
</feature>
<keyword evidence="1" id="KW-0732">Signal</keyword>
<evidence type="ECO:0000313" key="3">
    <source>
        <dbReference type="Proteomes" id="UP000075502"/>
    </source>
</evidence>
<evidence type="ECO:0000256" key="1">
    <source>
        <dbReference type="SAM" id="SignalP"/>
    </source>
</evidence>